<dbReference type="AlphaFoldDB" id="A0AAN9TVA6"/>
<comment type="caution">
    <text evidence="3">The sequence shown here is derived from an EMBL/GenBank/DDBJ whole genome shotgun (WGS) entry which is preliminary data.</text>
</comment>
<sequence length="264" mass="29071">MFGKVTFTLCIAFCAARSVTSSTENVNFREARAFSESKSSLFGDLRHVYRVYEECSSKELVPCLKLKFITAMDRLSRKIDLPIADGIALVKDEKAENNDVDNEVLESSLPRSLDEKNSRLDEILMEKIVNFISSRSLQWKLSGVKELQRSFQEGAGDARGKKGKYNSLMLLPLMMGGSMIPMALGVLALLAGKALIIAKLALTLSLIIGLKKLLSNDDHGAYQVVSHGGGHYRRSLHDDEAAQSAAYRAYIPLTPESSTSSYTP</sequence>
<feature type="chain" id="PRO_5043017348" evidence="2">
    <location>
        <begin position="22"/>
        <end position="264"/>
    </location>
</feature>
<dbReference type="PANTHER" id="PTHR21879:SF14">
    <property type="entry name" value="OSIRIS 8"/>
    <property type="match status" value="1"/>
</dbReference>
<accession>A0AAN9TVA6</accession>
<protein>
    <submittedName>
        <fullName evidence="3">Uncharacterized protein</fullName>
    </submittedName>
</protein>
<dbReference type="EMBL" id="JBBCAQ010000022">
    <property type="protein sequence ID" value="KAK7591297.1"/>
    <property type="molecule type" value="Genomic_DNA"/>
</dbReference>
<dbReference type="PANTHER" id="PTHR21879">
    <property type="entry name" value="FI03362P-RELATED-RELATED"/>
    <property type="match status" value="1"/>
</dbReference>
<feature type="signal peptide" evidence="2">
    <location>
        <begin position="1"/>
        <end position="21"/>
    </location>
</feature>
<feature type="transmembrane region" description="Helical" evidence="1">
    <location>
        <begin position="169"/>
        <end position="190"/>
    </location>
</feature>
<dbReference type="InterPro" id="IPR012464">
    <property type="entry name" value="DUF1676"/>
</dbReference>
<keyword evidence="1" id="KW-1133">Transmembrane helix</keyword>
<keyword evidence="4" id="KW-1185">Reference proteome</keyword>
<organism evidence="3 4">
    <name type="scientific">Parthenolecanium corni</name>
    <dbReference type="NCBI Taxonomy" id="536013"/>
    <lineage>
        <taxon>Eukaryota</taxon>
        <taxon>Metazoa</taxon>
        <taxon>Ecdysozoa</taxon>
        <taxon>Arthropoda</taxon>
        <taxon>Hexapoda</taxon>
        <taxon>Insecta</taxon>
        <taxon>Pterygota</taxon>
        <taxon>Neoptera</taxon>
        <taxon>Paraneoptera</taxon>
        <taxon>Hemiptera</taxon>
        <taxon>Sternorrhyncha</taxon>
        <taxon>Coccoidea</taxon>
        <taxon>Coccidae</taxon>
        <taxon>Parthenolecanium</taxon>
    </lineage>
</organism>
<evidence type="ECO:0000256" key="2">
    <source>
        <dbReference type="SAM" id="SignalP"/>
    </source>
</evidence>
<evidence type="ECO:0000313" key="3">
    <source>
        <dbReference type="EMBL" id="KAK7591297.1"/>
    </source>
</evidence>
<proteinExistence type="predicted"/>
<keyword evidence="1" id="KW-0812">Transmembrane</keyword>
<reference evidence="3 4" key="1">
    <citation type="submission" date="2024-03" db="EMBL/GenBank/DDBJ databases">
        <title>Adaptation during the transition from Ophiocordyceps entomopathogen to insect associate is accompanied by gene loss and intensified selection.</title>
        <authorList>
            <person name="Ward C.M."/>
            <person name="Onetto C.A."/>
            <person name="Borneman A.R."/>
        </authorList>
    </citation>
    <scope>NUCLEOTIDE SEQUENCE [LARGE SCALE GENOMIC DNA]</scope>
    <source>
        <strain evidence="3">AWRI1</strain>
        <tissue evidence="3">Single Adult Female</tissue>
    </source>
</reference>
<keyword evidence="2" id="KW-0732">Signal</keyword>
<dbReference type="Proteomes" id="UP001367676">
    <property type="component" value="Unassembled WGS sequence"/>
</dbReference>
<evidence type="ECO:0000256" key="1">
    <source>
        <dbReference type="SAM" id="Phobius"/>
    </source>
</evidence>
<dbReference type="GO" id="GO:0016020">
    <property type="term" value="C:membrane"/>
    <property type="evidence" value="ECO:0007669"/>
    <property type="project" value="TreeGrafter"/>
</dbReference>
<evidence type="ECO:0000313" key="4">
    <source>
        <dbReference type="Proteomes" id="UP001367676"/>
    </source>
</evidence>
<gene>
    <name evidence="3" type="ORF">V9T40_002910</name>
</gene>
<keyword evidence="1" id="KW-0472">Membrane</keyword>
<name>A0AAN9TVA6_9HEMI</name>
<dbReference type="Pfam" id="PF07898">
    <property type="entry name" value="DUF1676"/>
    <property type="match status" value="1"/>
</dbReference>